<dbReference type="EMBL" id="JAKQYM010000011">
    <property type="protein sequence ID" value="MCI2230213.1"/>
    <property type="molecule type" value="Genomic_DNA"/>
</dbReference>
<reference evidence="2" key="1">
    <citation type="submission" date="2022-02" db="EMBL/GenBank/DDBJ databases">
        <title>Polaribacter sp. MSW13, isolated from seawater.</title>
        <authorList>
            <person name="Kristyanto S."/>
            <person name="Jung J."/>
            <person name="Jeon C.O."/>
        </authorList>
    </citation>
    <scope>NUCLEOTIDE SEQUENCE</scope>
    <source>
        <strain evidence="2">MSW13</strain>
    </source>
</reference>
<keyword evidence="1" id="KW-0732">Signal</keyword>
<dbReference type="NCBIfam" id="TIGR04183">
    <property type="entry name" value="Por_Secre_tail"/>
    <property type="match status" value="1"/>
</dbReference>
<proteinExistence type="predicted"/>
<organism evidence="2 3">
    <name type="scientific">Polaribacter marinus</name>
    <dbReference type="NCBI Taxonomy" id="2916838"/>
    <lineage>
        <taxon>Bacteria</taxon>
        <taxon>Pseudomonadati</taxon>
        <taxon>Bacteroidota</taxon>
        <taxon>Flavobacteriia</taxon>
        <taxon>Flavobacteriales</taxon>
        <taxon>Flavobacteriaceae</taxon>
    </lineage>
</organism>
<feature type="non-terminal residue" evidence="2">
    <location>
        <position position="1"/>
    </location>
</feature>
<evidence type="ECO:0000313" key="2">
    <source>
        <dbReference type="EMBL" id="MCI2230213.1"/>
    </source>
</evidence>
<accession>A0A9X1VQY1</accession>
<dbReference type="InterPro" id="IPR026444">
    <property type="entry name" value="Secre_tail"/>
</dbReference>
<protein>
    <submittedName>
        <fullName evidence="2">T9SS type A sorting domain-containing protein</fullName>
    </submittedName>
</protein>
<dbReference type="Proteomes" id="UP001139369">
    <property type="component" value="Unassembled WGS sequence"/>
</dbReference>
<evidence type="ECO:0000313" key="3">
    <source>
        <dbReference type="Proteomes" id="UP001139369"/>
    </source>
</evidence>
<dbReference type="AlphaFoldDB" id="A0A9X1VQY1"/>
<gene>
    <name evidence="2" type="ORF">MC378_13625</name>
</gene>
<keyword evidence="3" id="KW-1185">Reference proteome</keyword>
<evidence type="ECO:0000256" key="1">
    <source>
        <dbReference type="ARBA" id="ARBA00022729"/>
    </source>
</evidence>
<dbReference type="RefSeq" id="WP_242179321.1">
    <property type="nucleotide sequence ID" value="NZ_JAKQYM010000011.1"/>
</dbReference>
<comment type="caution">
    <text evidence="2">The sequence shown here is derived from an EMBL/GenBank/DDBJ whole genome shotgun (WGS) entry which is preliminary data.</text>
</comment>
<name>A0A9X1VQY1_9FLAO</name>
<sequence length="393" mass="42915">SLNHSETTISYAAQQGYTNAGSYTIIASAAATSNYLSASTSISLQIDKATQTIVFNEIPTKSLENDVDFQLNAIASSGLPVSYSFTYSSDLPAATVSATGFVELLSSGVITITASQVGDNNYLPMDSVERDLKITSANASIYNVTIGGQTFDSPDAQIYYLIDCGNYVSSVDIAIDVDANAVSNVGTNFSIETLTPGVYRSNIVINSQDGTQTKNYEVLVEKAFQFEDIIEKKYNNTLVVNNNPATNGGYSFVSYKWFKNGQLVSEKQFYSEGNNADDQLDPNATYQAVMITENGDELRTCVAQVELETFRGLTILQNPVTQGNKLNVRVDYPKEELKNAIFQIFDLNGRLITTLKVTGINNSIELPASISNGVYSIVVITSKNRDFKRFIYN</sequence>
<dbReference type="Gene3D" id="2.60.40.1080">
    <property type="match status" value="1"/>
</dbReference>